<dbReference type="EMBL" id="CAJJDN010000040">
    <property type="protein sequence ID" value="CAD8080588.1"/>
    <property type="molecule type" value="Genomic_DNA"/>
</dbReference>
<gene>
    <name evidence="2" type="ORF">PSON_ATCC_30995.1.T0400337</name>
</gene>
<organism evidence="2 3">
    <name type="scientific">Paramecium sonneborni</name>
    <dbReference type="NCBI Taxonomy" id="65129"/>
    <lineage>
        <taxon>Eukaryota</taxon>
        <taxon>Sar</taxon>
        <taxon>Alveolata</taxon>
        <taxon>Ciliophora</taxon>
        <taxon>Intramacronucleata</taxon>
        <taxon>Oligohymenophorea</taxon>
        <taxon>Peniculida</taxon>
        <taxon>Parameciidae</taxon>
        <taxon>Paramecium</taxon>
    </lineage>
</organism>
<name>A0A8S1MJX8_9CILI</name>
<evidence type="ECO:0000256" key="1">
    <source>
        <dbReference type="SAM" id="Coils"/>
    </source>
</evidence>
<evidence type="ECO:0000313" key="3">
    <source>
        <dbReference type="Proteomes" id="UP000692954"/>
    </source>
</evidence>
<dbReference type="OrthoDB" id="294077at2759"/>
<feature type="coiled-coil region" evidence="1">
    <location>
        <begin position="244"/>
        <end position="278"/>
    </location>
</feature>
<keyword evidence="1" id="KW-0175">Coiled coil</keyword>
<dbReference type="Proteomes" id="UP000692954">
    <property type="component" value="Unassembled WGS sequence"/>
</dbReference>
<dbReference type="AlphaFoldDB" id="A0A8S1MJX8"/>
<evidence type="ECO:0000313" key="2">
    <source>
        <dbReference type="EMBL" id="CAD8080588.1"/>
    </source>
</evidence>
<keyword evidence="3" id="KW-1185">Reference proteome</keyword>
<sequence>MNMQCTLNKEILRCETPSTDETNYDIIEQQCYLTQIIELIFVENYTYKELQKYFTYTFQQIEQYDFFFDQVYKSVRIYMEKILQHIKQFSQITKPIDIKHLKDYCTIIKELEKSYKVTQLKHKELQEVVKSFSNKEKISQSVHCLRLMKYSFINIVLRNKEVNDFLNSIKKILDKCFYSQTQKYSKTKERLQLFISLSNEKQQDCLSYYDDKKKWRASSIINNSNNNNYNENTSIIVQDNNAIRKKVQQESNGKLNEYKKFEQNLEEYFQAKVNIEKKEINVSQEWINRLKQKTKKK</sequence>
<reference evidence="2" key="1">
    <citation type="submission" date="2021-01" db="EMBL/GenBank/DDBJ databases">
        <authorList>
            <consortium name="Genoscope - CEA"/>
            <person name="William W."/>
        </authorList>
    </citation>
    <scope>NUCLEOTIDE SEQUENCE</scope>
</reference>
<comment type="caution">
    <text evidence="2">The sequence shown here is derived from an EMBL/GenBank/DDBJ whole genome shotgun (WGS) entry which is preliminary data.</text>
</comment>
<protein>
    <submittedName>
        <fullName evidence="2">Uncharacterized protein</fullName>
    </submittedName>
</protein>
<accession>A0A8S1MJX8</accession>
<proteinExistence type="predicted"/>